<organism evidence="2 3">
    <name type="scientific">Paractinoplanes ferrugineus</name>
    <dbReference type="NCBI Taxonomy" id="113564"/>
    <lineage>
        <taxon>Bacteria</taxon>
        <taxon>Bacillati</taxon>
        <taxon>Actinomycetota</taxon>
        <taxon>Actinomycetes</taxon>
        <taxon>Micromonosporales</taxon>
        <taxon>Micromonosporaceae</taxon>
        <taxon>Paractinoplanes</taxon>
    </lineage>
</organism>
<proteinExistence type="predicted"/>
<comment type="caution">
    <text evidence="2">The sequence shown here is derived from an EMBL/GenBank/DDBJ whole genome shotgun (WGS) entry which is preliminary data.</text>
</comment>
<reference evidence="2" key="1">
    <citation type="submission" date="2021-01" db="EMBL/GenBank/DDBJ databases">
        <title>Whole genome shotgun sequence of Actinoplanes ferrugineus NBRC 15555.</title>
        <authorList>
            <person name="Komaki H."/>
            <person name="Tamura T."/>
        </authorList>
    </citation>
    <scope>NUCLEOTIDE SEQUENCE</scope>
    <source>
        <strain evidence="2">NBRC 15555</strain>
    </source>
</reference>
<gene>
    <name evidence="2" type="ORF">Afe05nite_63770</name>
</gene>
<accession>A0A919MNR1</accession>
<protein>
    <submittedName>
        <fullName evidence="2">Uncharacterized protein</fullName>
    </submittedName>
</protein>
<keyword evidence="3" id="KW-1185">Reference proteome</keyword>
<feature type="region of interest" description="Disordered" evidence="1">
    <location>
        <begin position="1"/>
        <end position="30"/>
    </location>
</feature>
<evidence type="ECO:0000313" key="3">
    <source>
        <dbReference type="Proteomes" id="UP000598174"/>
    </source>
</evidence>
<dbReference type="AlphaFoldDB" id="A0A919MNR1"/>
<name>A0A919MNR1_9ACTN</name>
<dbReference type="Proteomes" id="UP000598174">
    <property type="component" value="Unassembled WGS sequence"/>
</dbReference>
<evidence type="ECO:0000313" key="2">
    <source>
        <dbReference type="EMBL" id="GIE14537.1"/>
    </source>
</evidence>
<dbReference type="EMBL" id="BOMM01000056">
    <property type="protein sequence ID" value="GIE14537.1"/>
    <property type="molecule type" value="Genomic_DNA"/>
</dbReference>
<evidence type="ECO:0000256" key="1">
    <source>
        <dbReference type="SAM" id="MobiDB-lite"/>
    </source>
</evidence>
<sequence>MAPALTRDCGDSPKAGTKARNPDESGLSDAPAVVATTVVPTNSADAAAQTATQGFRI</sequence>